<organism evidence="1 2">
    <name type="scientific">Candidatus Enterocloster excrementigallinarum</name>
    <dbReference type="NCBI Taxonomy" id="2838558"/>
    <lineage>
        <taxon>Bacteria</taxon>
        <taxon>Bacillati</taxon>
        <taxon>Bacillota</taxon>
        <taxon>Clostridia</taxon>
        <taxon>Lachnospirales</taxon>
        <taxon>Lachnospiraceae</taxon>
        <taxon>Enterocloster</taxon>
    </lineage>
</organism>
<evidence type="ECO:0000313" key="2">
    <source>
        <dbReference type="Proteomes" id="UP000823863"/>
    </source>
</evidence>
<comment type="caution">
    <text evidence="1">The sequence shown here is derived from an EMBL/GenBank/DDBJ whole genome shotgun (WGS) entry which is preliminary data.</text>
</comment>
<protein>
    <submittedName>
        <fullName evidence="1">Uncharacterized protein</fullName>
    </submittedName>
</protein>
<sequence length="198" mass="22557">MQAYIEEKLRLFAPDKYHFVNAGDSVQLIEKSKDGKASIDCTCQEETVVFPTPEKNVLPYLDETIKGARACADKFLFTANEDGWDLHVIELKKTIGTDTFAKSKNQFRMGIYNGRALAGFMGIKLKEIHLYSAFRSDQIRAISPRNLAAMRAQKNWEIQKIIEEWNADRCTLSIDLEEKSYMLGKIKLDELGQGEIVL</sequence>
<reference evidence="1" key="2">
    <citation type="submission" date="2021-04" db="EMBL/GenBank/DDBJ databases">
        <authorList>
            <person name="Gilroy R."/>
        </authorList>
    </citation>
    <scope>NUCLEOTIDE SEQUENCE</scope>
    <source>
        <strain evidence="1">CHK198-12963</strain>
    </source>
</reference>
<gene>
    <name evidence="1" type="ORF">H9931_08700</name>
</gene>
<dbReference type="AlphaFoldDB" id="A0A9D2PU77"/>
<dbReference type="Proteomes" id="UP000823863">
    <property type="component" value="Unassembled WGS sequence"/>
</dbReference>
<accession>A0A9D2PU77</accession>
<evidence type="ECO:0000313" key="1">
    <source>
        <dbReference type="EMBL" id="HJC66781.1"/>
    </source>
</evidence>
<name>A0A9D2PU77_9FIRM</name>
<reference evidence="1" key="1">
    <citation type="journal article" date="2021" name="PeerJ">
        <title>Extensive microbial diversity within the chicken gut microbiome revealed by metagenomics and culture.</title>
        <authorList>
            <person name="Gilroy R."/>
            <person name="Ravi A."/>
            <person name="Getino M."/>
            <person name="Pursley I."/>
            <person name="Horton D.L."/>
            <person name="Alikhan N.F."/>
            <person name="Baker D."/>
            <person name="Gharbi K."/>
            <person name="Hall N."/>
            <person name="Watson M."/>
            <person name="Adriaenssens E.M."/>
            <person name="Foster-Nyarko E."/>
            <person name="Jarju S."/>
            <person name="Secka A."/>
            <person name="Antonio M."/>
            <person name="Oren A."/>
            <person name="Chaudhuri R.R."/>
            <person name="La Ragione R."/>
            <person name="Hildebrand F."/>
            <person name="Pallen M.J."/>
        </authorList>
    </citation>
    <scope>NUCLEOTIDE SEQUENCE</scope>
    <source>
        <strain evidence="1">CHK198-12963</strain>
    </source>
</reference>
<dbReference type="EMBL" id="DWWB01000049">
    <property type="protein sequence ID" value="HJC66781.1"/>
    <property type="molecule type" value="Genomic_DNA"/>
</dbReference>
<proteinExistence type="predicted"/>